<evidence type="ECO:0000313" key="1">
    <source>
        <dbReference type="EMBL" id="KAK1803878.1"/>
    </source>
</evidence>
<name>A0AAD8ZR31_9TELE</name>
<accession>A0AAD8ZR31</accession>
<organism evidence="1 2">
    <name type="scientific">Electrophorus voltai</name>
    <dbReference type="NCBI Taxonomy" id="2609070"/>
    <lineage>
        <taxon>Eukaryota</taxon>
        <taxon>Metazoa</taxon>
        <taxon>Chordata</taxon>
        <taxon>Craniata</taxon>
        <taxon>Vertebrata</taxon>
        <taxon>Euteleostomi</taxon>
        <taxon>Actinopterygii</taxon>
        <taxon>Neopterygii</taxon>
        <taxon>Teleostei</taxon>
        <taxon>Ostariophysi</taxon>
        <taxon>Gymnotiformes</taxon>
        <taxon>Gymnotoidei</taxon>
        <taxon>Gymnotidae</taxon>
        <taxon>Electrophorus</taxon>
    </lineage>
</organism>
<dbReference type="Proteomes" id="UP001239994">
    <property type="component" value="Unassembled WGS sequence"/>
</dbReference>
<proteinExistence type="predicted"/>
<sequence length="130" mass="14279">MAPAELQAKYTKQEGIITDLGRILQRLTGVQSSVSAKAGFSGVAVFNPGVVPVAFPERYDGSPDLCQNFLMQCSMVNLIQAKYLEVEEGFEHVTYMTMPRPADISLLRTSASGPIQPNYISINMVNFEEC</sequence>
<gene>
    <name evidence="1" type="ORF">P4O66_003822</name>
</gene>
<dbReference type="AlphaFoldDB" id="A0AAD8ZR31"/>
<protein>
    <submittedName>
        <fullName evidence="1">Uncharacterized protein</fullName>
    </submittedName>
</protein>
<reference evidence="1" key="1">
    <citation type="submission" date="2023-03" db="EMBL/GenBank/DDBJ databases">
        <title>Electrophorus voltai genome.</title>
        <authorList>
            <person name="Bian C."/>
        </authorList>
    </citation>
    <scope>NUCLEOTIDE SEQUENCE</scope>
    <source>
        <strain evidence="1">CB-2022</strain>
        <tissue evidence="1">Muscle</tissue>
    </source>
</reference>
<comment type="caution">
    <text evidence="1">The sequence shown here is derived from an EMBL/GenBank/DDBJ whole genome shotgun (WGS) entry which is preliminary data.</text>
</comment>
<keyword evidence="2" id="KW-1185">Reference proteome</keyword>
<dbReference type="EMBL" id="JAROKS010000004">
    <property type="protein sequence ID" value="KAK1803878.1"/>
    <property type="molecule type" value="Genomic_DNA"/>
</dbReference>
<evidence type="ECO:0000313" key="2">
    <source>
        <dbReference type="Proteomes" id="UP001239994"/>
    </source>
</evidence>